<dbReference type="InterPro" id="IPR050466">
    <property type="entry name" value="Carboxylest/Gibb_receptor"/>
</dbReference>
<protein>
    <recommendedName>
        <fullName evidence="3">Alpha/beta hydrolase fold-3 domain-containing protein</fullName>
    </recommendedName>
</protein>
<keyword evidence="5" id="KW-1185">Reference proteome</keyword>
<dbReference type="AlphaFoldDB" id="A0AAV1XNL6"/>
<dbReference type="Proteomes" id="UP001497480">
    <property type="component" value="Unassembled WGS sequence"/>
</dbReference>
<evidence type="ECO:0000256" key="2">
    <source>
        <dbReference type="PROSITE-ProRule" id="PRU10038"/>
    </source>
</evidence>
<name>A0AAV1XNL6_LUPLU</name>
<dbReference type="InterPro" id="IPR029058">
    <property type="entry name" value="AB_hydrolase_fold"/>
</dbReference>
<sequence>MYKSRIHTMRTMYKSRIEAPSFLQVYSNGLVKRFAPEIVTLSLESSFNGYKSKDVIIDPSKPITARLFLPHSNHESSLENNLPILVYFHGGGFCIGSTTWLGYHTFLSDLCVASSCIVLSVDYRLAPEYRLPIAYEDCYASLEWLAAQVTIEPLLQKADLSRVFLSGDSAGGNIAYHVTIKAIQNKGSCPVKIKGLLPIHPYFGSETRTEKEMDESAAGEVAMNDMFWRLSIPEDSDRDYFGSNFEKLELCESVWGEFPAIEVYVAGLDLLKERGVMYGEFMKKKGVKEVKVVEAKEEKHVFHVFYYESDATRLLQNQISQFIKRY</sequence>
<gene>
    <name evidence="4" type="ORF">LLUT_LOCUS24231</name>
</gene>
<feature type="domain" description="Alpha/beta hydrolase fold-3" evidence="3">
    <location>
        <begin position="85"/>
        <end position="303"/>
    </location>
</feature>
<dbReference type="EMBL" id="CAXHTB010000017">
    <property type="protein sequence ID" value="CAL0323171.1"/>
    <property type="molecule type" value="Genomic_DNA"/>
</dbReference>
<dbReference type="InterPro" id="IPR033140">
    <property type="entry name" value="Lipase_GDXG_put_SER_AS"/>
</dbReference>
<evidence type="ECO:0000256" key="1">
    <source>
        <dbReference type="ARBA" id="ARBA00010515"/>
    </source>
</evidence>
<dbReference type="SUPFAM" id="SSF53474">
    <property type="entry name" value="alpha/beta-Hydrolases"/>
    <property type="match status" value="1"/>
</dbReference>
<proteinExistence type="inferred from homology"/>
<evidence type="ECO:0000313" key="5">
    <source>
        <dbReference type="Proteomes" id="UP001497480"/>
    </source>
</evidence>
<comment type="similarity">
    <text evidence="1">Belongs to the 'GDXG' lipolytic enzyme family.</text>
</comment>
<feature type="active site" evidence="2">
    <location>
        <position position="169"/>
    </location>
</feature>
<dbReference type="InterPro" id="IPR013094">
    <property type="entry name" value="AB_hydrolase_3"/>
</dbReference>
<reference evidence="4 5" key="1">
    <citation type="submission" date="2024-03" db="EMBL/GenBank/DDBJ databases">
        <authorList>
            <person name="Martinez-Hernandez J."/>
        </authorList>
    </citation>
    <scope>NUCLEOTIDE SEQUENCE [LARGE SCALE GENOMIC DNA]</scope>
</reference>
<accession>A0AAV1XNL6</accession>
<dbReference type="PANTHER" id="PTHR23024:SF635">
    <property type="entry name" value="OS07G0162700 PROTEIN"/>
    <property type="match status" value="1"/>
</dbReference>
<dbReference type="PROSITE" id="PS01174">
    <property type="entry name" value="LIPASE_GDXG_SER"/>
    <property type="match status" value="1"/>
</dbReference>
<dbReference type="PANTHER" id="PTHR23024">
    <property type="entry name" value="ARYLACETAMIDE DEACETYLASE"/>
    <property type="match status" value="1"/>
</dbReference>
<evidence type="ECO:0000313" key="4">
    <source>
        <dbReference type="EMBL" id="CAL0323171.1"/>
    </source>
</evidence>
<evidence type="ECO:0000259" key="3">
    <source>
        <dbReference type="Pfam" id="PF07859"/>
    </source>
</evidence>
<dbReference type="Gene3D" id="3.40.50.1820">
    <property type="entry name" value="alpha/beta hydrolase"/>
    <property type="match status" value="1"/>
</dbReference>
<dbReference type="Pfam" id="PF07859">
    <property type="entry name" value="Abhydrolase_3"/>
    <property type="match status" value="1"/>
</dbReference>
<dbReference type="GO" id="GO:0016787">
    <property type="term" value="F:hydrolase activity"/>
    <property type="evidence" value="ECO:0007669"/>
    <property type="project" value="InterPro"/>
</dbReference>
<organism evidence="4 5">
    <name type="scientific">Lupinus luteus</name>
    <name type="common">European yellow lupine</name>
    <dbReference type="NCBI Taxonomy" id="3873"/>
    <lineage>
        <taxon>Eukaryota</taxon>
        <taxon>Viridiplantae</taxon>
        <taxon>Streptophyta</taxon>
        <taxon>Embryophyta</taxon>
        <taxon>Tracheophyta</taxon>
        <taxon>Spermatophyta</taxon>
        <taxon>Magnoliopsida</taxon>
        <taxon>eudicotyledons</taxon>
        <taxon>Gunneridae</taxon>
        <taxon>Pentapetalae</taxon>
        <taxon>rosids</taxon>
        <taxon>fabids</taxon>
        <taxon>Fabales</taxon>
        <taxon>Fabaceae</taxon>
        <taxon>Papilionoideae</taxon>
        <taxon>50 kb inversion clade</taxon>
        <taxon>genistoids sensu lato</taxon>
        <taxon>core genistoids</taxon>
        <taxon>Genisteae</taxon>
        <taxon>Lupinus</taxon>
    </lineage>
</organism>
<comment type="caution">
    <text evidence="4">The sequence shown here is derived from an EMBL/GenBank/DDBJ whole genome shotgun (WGS) entry which is preliminary data.</text>
</comment>